<name>A0A4Z2ES68_9TELE</name>
<sequence length="81" mass="9299">MAKPCRPQRRGEARRGQPTPEHQQKLRELEEGSALHTHRKEKNNMESPAEASHQQSDRREIQTGAAEGRWVYLCLALLTLV</sequence>
<comment type="caution">
    <text evidence="2">The sequence shown here is derived from an EMBL/GenBank/DDBJ whole genome shotgun (WGS) entry which is preliminary data.</text>
</comment>
<evidence type="ECO:0000256" key="1">
    <source>
        <dbReference type="SAM" id="MobiDB-lite"/>
    </source>
</evidence>
<evidence type="ECO:0000313" key="2">
    <source>
        <dbReference type="EMBL" id="TNN31757.1"/>
    </source>
</evidence>
<accession>A0A4Z2ES68</accession>
<dbReference type="Proteomes" id="UP000314294">
    <property type="component" value="Unassembled WGS sequence"/>
</dbReference>
<dbReference type="AlphaFoldDB" id="A0A4Z2ES68"/>
<gene>
    <name evidence="2" type="ORF">EYF80_058084</name>
</gene>
<organism evidence="2 3">
    <name type="scientific">Liparis tanakae</name>
    <name type="common">Tanaka's snailfish</name>
    <dbReference type="NCBI Taxonomy" id="230148"/>
    <lineage>
        <taxon>Eukaryota</taxon>
        <taxon>Metazoa</taxon>
        <taxon>Chordata</taxon>
        <taxon>Craniata</taxon>
        <taxon>Vertebrata</taxon>
        <taxon>Euteleostomi</taxon>
        <taxon>Actinopterygii</taxon>
        <taxon>Neopterygii</taxon>
        <taxon>Teleostei</taxon>
        <taxon>Neoteleostei</taxon>
        <taxon>Acanthomorphata</taxon>
        <taxon>Eupercaria</taxon>
        <taxon>Perciformes</taxon>
        <taxon>Cottioidei</taxon>
        <taxon>Cottales</taxon>
        <taxon>Liparidae</taxon>
        <taxon>Liparis</taxon>
    </lineage>
</organism>
<evidence type="ECO:0000313" key="3">
    <source>
        <dbReference type="Proteomes" id="UP000314294"/>
    </source>
</evidence>
<keyword evidence="3" id="KW-1185">Reference proteome</keyword>
<proteinExistence type="predicted"/>
<dbReference type="EMBL" id="SRLO01003182">
    <property type="protein sequence ID" value="TNN31757.1"/>
    <property type="molecule type" value="Genomic_DNA"/>
</dbReference>
<reference evidence="2 3" key="1">
    <citation type="submission" date="2019-03" db="EMBL/GenBank/DDBJ databases">
        <title>First draft genome of Liparis tanakae, snailfish: a comprehensive survey of snailfish specific genes.</title>
        <authorList>
            <person name="Kim W."/>
            <person name="Song I."/>
            <person name="Jeong J.-H."/>
            <person name="Kim D."/>
            <person name="Kim S."/>
            <person name="Ryu S."/>
            <person name="Song J.Y."/>
            <person name="Lee S.K."/>
        </authorList>
    </citation>
    <scope>NUCLEOTIDE SEQUENCE [LARGE SCALE GENOMIC DNA]</scope>
    <source>
        <tissue evidence="2">Muscle</tissue>
    </source>
</reference>
<protein>
    <submittedName>
        <fullName evidence="2">Uncharacterized protein</fullName>
    </submittedName>
</protein>
<feature type="region of interest" description="Disordered" evidence="1">
    <location>
        <begin position="1"/>
        <end position="61"/>
    </location>
</feature>